<keyword evidence="3" id="KW-1185">Reference proteome</keyword>
<dbReference type="SUPFAM" id="SSF54695">
    <property type="entry name" value="POZ domain"/>
    <property type="match status" value="1"/>
</dbReference>
<evidence type="ECO:0000313" key="2">
    <source>
        <dbReference type="EMBL" id="GFR84206.1"/>
    </source>
</evidence>
<organism evidence="2 3">
    <name type="scientific">Elysia marginata</name>
    <dbReference type="NCBI Taxonomy" id="1093978"/>
    <lineage>
        <taxon>Eukaryota</taxon>
        <taxon>Metazoa</taxon>
        <taxon>Spiralia</taxon>
        <taxon>Lophotrochozoa</taxon>
        <taxon>Mollusca</taxon>
        <taxon>Gastropoda</taxon>
        <taxon>Heterobranchia</taxon>
        <taxon>Euthyneura</taxon>
        <taxon>Panpulmonata</taxon>
        <taxon>Sacoglossa</taxon>
        <taxon>Placobranchoidea</taxon>
        <taxon>Plakobranchidae</taxon>
        <taxon>Elysia</taxon>
    </lineage>
</organism>
<evidence type="ECO:0000313" key="3">
    <source>
        <dbReference type="Proteomes" id="UP000762676"/>
    </source>
</evidence>
<accession>A0AAV4GFY8</accession>
<dbReference type="InterPro" id="IPR000210">
    <property type="entry name" value="BTB/POZ_dom"/>
</dbReference>
<dbReference type="EMBL" id="BMAT01012048">
    <property type="protein sequence ID" value="GFR84206.1"/>
    <property type="molecule type" value="Genomic_DNA"/>
</dbReference>
<protein>
    <submittedName>
        <fullName evidence="2">Rho-related protein racA</fullName>
    </submittedName>
</protein>
<proteinExistence type="predicted"/>
<dbReference type="Proteomes" id="UP000762676">
    <property type="component" value="Unassembled WGS sequence"/>
</dbReference>
<dbReference type="InterPro" id="IPR011333">
    <property type="entry name" value="SKP1/BTB/POZ_sf"/>
</dbReference>
<evidence type="ECO:0000259" key="1">
    <source>
        <dbReference type="PROSITE" id="PS50097"/>
    </source>
</evidence>
<dbReference type="AlphaFoldDB" id="A0AAV4GFY8"/>
<gene>
    <name evidence="2" type="ORF">ElyMa_005993400</name>
</gene>
<dbReference type="PROSITE" id="PS50097">
    <property type="entry name" value="BTB"/>
    <property type="match status" value="1"/>
</dbReference>
<reference evidence="2 3" key="1">
    <citation type="journal article" date="2021" name="Elife">
        <title>Chloroplast acquisition without the gene transfer in kleptoplastic sea slugs, Plakobranchus ocellatus.</title>
        <authorList>
            <person name="Maeda T."/>
            <person name="Takahashi S."/>
            <person name="Yoshida T."/>
            <person name="Shimamura S."/>
            <person name="Takaki Y."/>
            <person name="Nagai Y."/>
            <person name="Toyoda A."/>
            <person name="Suzuki Y."/>
            <person name="Arimoto A."/>
            <person name="Ishii H."/>
            <person name="Satoh N."/>
            <person name="Nishiyama T."/>
            <person name="Hasebe M."/>
            <person name="Maruyama T."/>
            <person name="Minagawa J."/>
            <person name="Obokata J."/>
            <person name="Shigenobu S."/>
        </authorList>
    </citation>
    <scope>NUCLEOTIDE SEQUENCE [LARGE SCALE GENOMIC DNA]</scope>
</reference>
<dbReference type="Pfam" id="PF00651">
    <property type="entry name" value="BTB"/>
    <property type="match status" value="1"/>
</dbReference>
<dbReference type="Gene3D" id="3.30.710.10">
    <property type="entry name" value="Potassium Channel Kv1.1, Chain A"/>
    <property type="match status" value="1"/>
</dbReference>
<name>A0AAV4GFY8_9GAST</name>
<feature type="domain" description="BTB" evidence="1">
    <location>
        <begin position="22"/>
        <end position="54"/>
    </location>
</feature>
<comment type="caution">
    <text evidence="2">The sequence shown here is derived from an EMBL/GenBank/DDBJ whole genome shotgun (WGS) entry which is preliminary data.</text>
</comment>
<sequence length="99" mass="11406">MEIESSRFADDWYKTMQDPKFHDVTFVVEGCRKLHAHRIMLCAASSFFGKVVSSGVSTETCQRDALNQIDSFDREDLNSGKIQGESFFFVKSQLWLEML</sequence>